<dbReference type="GeneID" id="30987007"/>
<evidence type="ECO:0000256" key="6">
    <source>
        <dbReference type="ARBA" id="ARBA00022816"/>
    </source>
</evidence>
<dbReference type="FunFam" id="3.30.70.330:FF:000538">
    <property type="entry name" value="Nuclear cap-binding protein subunit 2"/>
    <property type="match status" value="1"/>
</dbReference>
<dbReference type="Proteomes" id="UP000094389">
    <property type="component" value="Unassembled WGS sequence"/>
</dbReference>
<keyword evidence="9 11" id="KW-0539">Nucleus</keyword>
<dbReference type="Gene3D" id="3.30.70.330">
    <property type="match status" value="1"/>
</dbReference>
<dbReference type="InterPro" id="IPR034148">
    <property type="entry name" value="NCBP2_RRM"/>
</dbReference>
<dbReference type="SMART" id="SM00360">
    <property type="entry name" value="RRM"/>
    <property type="match status" value="1"/>
</dbReference>
<evidence type="ECO:0000256" key="5">
    <source>
        <dbReference type="ARBA" id="ARBA00022664"/>
    </source>
</evidence>
<evidence type="ECO:0000256" key="3">
    <source>
        <dbReference type="ARBA" id="ARBA00019878"/>
    </source>
</evidence>
<sequence length="193" mass="21908">MSLAEFDEINFSNSTERLDRPSNYLLKRARRKPNGLEDLRKSYNSGTVYVGMLSFETTEERIDELFSKVGFIKQIIMGLDRFTGNYCGFCFVIYHDPQDAVNAVKYLNGTKLDGRQIQIDLDPGFEEGRQFGRGKNGGQASTEAAEYYAKLPQMENMATTNWNNVRFGARRVEKPQTDTYIPGEATNLSPTVD</sequence>
<feature type="domain" description="RRM" evidence="12">
    <location>
        <begin position="46"/>
        <end position="124"/>
    </location>
</feature>
<evidence type="ECO:0000256" key="4">
    <source>
        <dbReference type="ARBA" id="ARBA00022448"/>
    </source>
</evidence>
<gene>
    <name evidence="13" type="ORF">CYBJADRAFT_125734</name>
</gene>
<dbReference type="InterPro" id="IPR012677">
    <property type="entry name" value="Nucleotide-bd_a/b_plait_sf"/>
</dbReference>
<dbReference type="RefSeq" id="XP_020071197.1">
    <property type="nucleotide sequence ID" value="XM_020212611.1"/>
</dbReference>
<dbReference type="AlphaFoldDB" id="A0A1E4S3R6"/>
<dbReference type="GO" id="GO:0051028">
    <property type="term" value="P:mRNA transport"/>
    <property type="evidence" value="ECO:0007669"/>
    <property type="project" value="UniProtKB-KW"/>
</dbReference>
<evidence type="ECO:0000313" key="13">
    <source>
        <dbReference type="EMBL" id="ODV74158.1"/>
    </source>
</evidence>
<keyword evidence="14" id="KW-1185">Reference proteome</keyword>
<dbReference type="PANTHER" id="PTHR18847:SF0">
    <property type="entry name" value="NUCLEAR CAP-BINDING PROTEIN SUBUNIT 2"/>
    <property type="match status" value="1"/>
</dbReference>
<dbReference type="OrthoDB" id="201398at2759"/>
<evidence type="ECO:0000256" key="7">
    <source>
        <dbReference type="ARBA" id="ARBA00022884"/>
    </source>
</evidence>
<dbReference type="InterPro" id="IPR027157">
    <property type="entry name" value="NCBP2"/>
</dbReference>
<evidence type="ECO:0000256" key="11">
    <source>
        <dbReference type="RuleBase" id="RU364036"/>
    </source>
</evidence>
<evidence type="ECO:0000256" key="10">
    <source>
        <dbReference type="PROSITE-ProRule" id="PRU00176"/>
    </source>
</evidence>
<dbReference type="PROSITE" id="PS50102">
    <property type="entry name" value="RRM"/>
    <property type="match status" value="1"/>
</dbReference>
<dbReference type="PANTHER" id="PTHR18847">
    <property type="entry name" value="20 KD NUCLEAR CAP BINDING PROTEIN"/>
    <property type="match status" value="1"/>
</dbReference>
<evidence type="ECO:0000256" key="1">
    <source>
        <dbReference type="ARBA" id="ARBA00004123"/>
    </source>
</evidence>
<keyword evidence="5 11" id="KW-0507">mRNA processing</keyword>
<accession>A0A1E4S3R6</accession>
<keyword evidence="4" id="KW-0813">Transport</keyword>
<dbReference type="InterPro" id="IPR035979">
    <property type="entry name" value="RBD_domain_sf"/>
</dbReference>
<dbReference type="STRING" id="983966.A0A1E4S3R6"/>
<dbReference type="CDD" id="cd12240">
    <property type="entry name" value="RRM_NCBP2"/>
    <property type="match status" value="1"/>
</dbReference>
<dbReference type="EMBL" id="KV453928">
    <property type="protein sequence ID" value="ODV74158.1"/>
    <property type="molecule type" value="Genomic_DNA"/>
</dbReference>
<keyword evidence="6" id="KW-0509">mRNA transport</keyword>
<evidence type="ECO:0000256" key="8">
    <source>
        <dbReference type="ARBA" id="ARBA00023187"/>
    </source>
</evidence>
<dbReference type="GO" id="GO:0006401">
    <property type="term" value="P:RNA catabolic process"/>
    <property type="evidence" value="ECO:0007669"/>
    <property type="project" value="UniProtKB-ARBA"/>
</dbReference>
<dbReference type="Pfam" id="PF00076">
    <property type="entry name" value="RRM_1"/>
    <property type="match status" value="1"/>
</dbReference>
<comment type="similarity">
    <text evidence="2 11">Belongs to the RRM NCBP2 family.</text>
</comment>
<name>A0A1E4S3R6_CYBJN</name>
<dbReference type="GO" id="GO:0000339">
    <property type="term" value="F:RNA cap binding"/>
    <property type="evidence" value="ECO:0007669"/>
    <property type="project" value="InterPro"/>
</dbReference>
<proteinExistence type="inferred from homology"/>
<evidence type="ECO:0000256" key="9">
    <source>
        <dbReference type="ARBA" id="ARBA00023242"/>
    </source>
</evidence>
<evidence type="ECO:0000313" key="14">
    <source>
        <dbReference type="Proteomes" id="UP000094389"/>
    </source>
</evidence>
<dbReference type="SUPFAM" id="SSF54928">
    <property type="entry name" value="RNA-binding domain, RBD"/>
    <property type="match status" value="1"/>
</dbReference>
<keyword evidence="8 11" id="KW-0508">mRNA splicing</keyword>
<organism evidence="13 14">
    <name type="scientific">Cyberlindnera jadinii (strain ATCC 18201 / CBS 1600 / BCRC 20928 / JCM 3617 / NBRC 0987 / NRRL Y-1542)</name>
    <name type="common">Torula yeast</name>
    <name type="synonym">Candida utilis</name>
    <dbReference type="NCBI Taxonomy" id="983966"/>
    <lineage>
        <taxon>Eukaryota</taxon>
        <taxon>Fungi</taxon>
        <taxon>Dikarya</taxon>
        <taxon>Ascomycota</taxon>
        <taxon>Saccharomycotina</taxon>
        <taxon>Saccharomycetes</taxon>
        <taxon>Phaffomycetales</taxon>
        <taxon>Phaffomycetaceae</taxon>
        <taxon>Cyberlindnera</taxon>
    </lineage>
</organism>
<dbReference type="GO" id="GO:0005846">
    <property type="term" value="C:nuclear cap binding complex"/>
    <property type="evidence" value="ECO:0007669"/>
    <property type="project" value="InterPro"/>
</dbReference>
<dbReference type="OMA" id="DELRWDH"/>
<evidence type="ECO:0000259" key="12">
    <source>
        <dbReference type="PROSITE" id="PS50102"/>
    </source>
</evidence>
<keyword evidence="7 10" id="KW-0694">RNA-binding</keyword>
<reference evidence="13 14" key="1">
    <citation type="journal article" date="2016" name="Proc. Natl. Acad. Sci. U.S.A.">
        <title>Comparative genomics of biotechnologically important yeasts.</title>
        <authorList>
            <person name="Riley R."/>
            <person name="Haridas S."/>
            <person name="Wolfe K.H."/>
            <person name="Lopes M.R."/>
            <person name="Hittinger C.T."/>
            <person name="Goeker M."/>
            <person name="Salamov A.A."/>
            <person name="Wisecaver J.H."/>
            <person name="Long T.M."/>
            <person name="Calvey C.H."/>
            <person name="Aerts A.L."/>
            <person name="Barry K.W."/>
            <person name="Choi C."/>
            <person name="Clum A."/>
            <person name="Coughlan A.Y."/>
            <person name="Deshpande S."/>
            <person name="Douglass A.P."/>
            <person name="Hanson S.J."/>
            <person name="Klenk H.-P."/>
            <person name="LaButti K.M."/>
            <person name="Lapidus A."/>
            <person name="Lindquist E.A."/>
            <person name="Lipzen A.M."/>
            <person name="Meier-Kolthoff J.P."/>
            <person name="Ohm R.A."/>
            <person name="Otillar R.P."/>
            <person name="Pangilinan J.L."/>
            <person name="Peng Y."/>
            <person name="Rokas A."/>
            <person name="Rosa C.A."/>
            <person name="Scheuner C."/>
            <person name="Sibirny A.A."/>
            <person name="Slot J.C."/>
            <person name="Stielow J.B."/>
            <person name="Sun H."/>
            <person name="Kurtzman C.P."/>
            <person name="Blackwell M."/>
            <person name="Grigoriev I.V."/>
            <person name="Jeffries T.W."/>
        </authorList>
    </citation>
    <scope>NUCLEOTIDE SEQUENCE [LARGE SCALE GENOMIC DNA]</scope>
    <source>
        <strain evidence="14">ATCC 18201 / CBS 1600 / BCRC 20928 / JCM 3617 / NBRC 0987 / NRRL Y-1542</strain>
    </source>
</reference>
<comment type="subcellular location">
    <subcellularLocation>
        <location evidence="1 11">Nucleus</location>
    </subcellularLocation>
</comment>
<evidence type="ECO:0000256" key="2">
    <source>
        <dbReference type="ARBA" id="ARBA00010725"/>
    </source>
</evidence>
<protein>
    <recommendedName>
        <fullName evidence="3 11">Nuclear cap-binding protein subunit 2</fullName>
    </recommendedName>
    <alternativeName>
        <fullName evidence="11">20 kDa nuclear cap-binding protein</fullName>
    </alternativeName>
</protein>
<dbReference type="GO" id="GO:0005634">
    <property type="term" value="C:nucleus"/>
    <property type="evidence" value="ECO:0007669"/>
    <property type="project" value="UniProtKB-SubCell"/>
</dbReference>
<dbReference type="InterPro" id="IPR000504">
    <property type="entry name" value="RRM_dom"/>
</dbReference>
<dbReference type="GO" id="GO:0045292">
    <property type="term" value="P:mRNA cis splicing, via spliceosome"/>
    <property type="evidence" value="ECO:0007669"/>
    <property type="project" value="InterPro"/>
</dbReference>